<sequence length="692" mass="77191">MKFMKLGSKPDIFKTCHNVTTVAASELVSDICVEVDGHKFLLHKFPLLSKSEYLNKTLKKRETSLQNKAGVLNNDSEDEEDSLVILRLCEFPGSVESFEMCAKFCYGITFTLNASNVSAVRCAAEYLEMTETIEKSNLIFKLEVFFNSSILRGWKDSILCLQQSKSFIPWAEHLKLLSRCVDSISCKTAVDPSMVDWSFTYTRPKFPCFQPHPRHNIECSSSPPPPPPPPPLNGTAHSCSRHHHHQQHQPVPKDWWVEDICNLEIALYSRVMVAVKAKGAPWDQVGEALRVYAMWWLPGVSKEHSAIQAGDPSAPTSRMMRNHGPGLKSAESFVETSSSKQWALILESLVSLLPSEKGSCSCSFLLRLLKSATILNASQSSKLELAHRIGLQLEEASLQDLIILSIQSYTDINSLLYDVDLVQLVLEHYLSQELCQSAPAIYPMQSHDDHNTPSKLLHVAKLIDGYLVEIAKDPNLPLLKFVQIAEPIPDFARPVHDGLYLAIDTYLKEHPGMPKSDRKRICKLMDCKKLSMDACIHACQNDRLPLRVVVQVLFFEQIQSAMSGGLVDLPENVRALLPHSQKISLQESANGSMSSRGTVEDDDNNNSDATIDEDFKLHNLSGGDSVGNISQERGNLHTEPMKKAGLKTGFPLLRPKKLLSRLFPGLLAPDYSKKPMKLGSLPGKRTNPYSIP</sequence>
<evidence type="ECO:0000313" key="6">
    <source>
        <dbReference type="EMBL" id="CAK9267381.1"/>
    </source>
</evidence>
<evidence type="ECO:0000256" key="2">
    <source>
        <dbReference type="ARBA" id="ARBA00022786"/>
    </source>
</evidence>
<organism evidence="6 7">
    <name type="scientific">Sphagnum jensenii</name>
    <dbReference type="NCBI Taxonomy" id="128206"/>
    <lineage>
        <taxon>Eukaryota</taxon>
        <taxon>Viridiplantae</taxon>
        <taxon>Streptophyta</taxon>
        <taxon>Embryophyta</taxon>
        <taxon>Bryophyta</taxon>
        <taxon>Sphagnophytina</taxon>
        <taxon>Sphagnopsida</taxon>
        <taxon>Sphagnales</taxon>
        <taxon>Sphagnaceae</taxon>
        <taxon>Sphagnum</taxon>
    </lineage>
</organism>
<feature type="region of interest" description="Disordered" evidence="3">
    <location>
        <begin position="673"/>
        <end position="692"/>
    </location>
</feature>
<feature type="domain" description="BTB" evidence="4">
    <location>
        <begin position="29"/>
        <end position="114"/>
    </location>
</feature>
<dbReference type="Pfam" id="PF03000">
    <property type="entry name" value="NPH3"/>
    <property type="match status" value="1"/>
</dbReference>
<dbReference type="EMBL" id="OZ020114">
    <property type="protein sequence ID" value="CAK9267381.1"/>
    <property type="molecule type" value="Genomic_DNA"/>
</dbReference>
<proteinExistence type="predicted"/>
<dbReference type="InterPro" id="IPR027356">
    <property type="entry name" value="NPH3_dom"/>
</dbReference>
<keyword evidence="2" id="KW-0833">Ubl conjugation pathway</keyword>
<name>A0ABP0WKI4_9BRYO</name>
<dbReference type="Proteomes" id="UP001497444">
    <property type="component" value="Chromosome 19"/>
</dbReference>
<dbReference type="PROSITE" id="PS50097">
    <property type="entry name" value="BTB"/>
    <property type="match status" value="1"/>
</dbReference>
<feature type="region of interest" description="Disordered" evidence="3">
    <location>
        <begin position="217"/>
        <end position="244"/>
    </location>
</feature>
<evidence type="ECO:0000256" key="1">
    <source>
        <dbReference type="ARBA" id="ARBA00004906"/>
    </source>
</evidence>
<gene>
    <name evidence="6" type="ORF">CSSPJE1EN1_LOCUS12859</name>
</gene>
<dbReference type="InterPro" id="IPR000210">
    <property type="entry name" value="BTB/POZ_dom"/>
</dbReference>
<dbReference type="InterPro" id="IPR011333">
    <property type="entry name" value="SKP1/BTB/POZ_sf"/>
</dbReference>
<evidence type="ECO:0000259" key="4">
    <source>
        <dbReference type="PROSITE" id="PS50097"/>
    </source>
</evidence>
<feature type="domain" description="NPH3" evidence="5">
    <location>
        <begin position="254"/>
        <end position="559"/>
    </location>
</feature>
<reference evidence="6" key="1">
    <citation type="submission" date="2024-02" db="EMBL/GenBank/DDBJ databases">
        <authorList>
            <consortium name="ELIXIR-Norway"/>
            <consortium name="Elixir Norway"/>
        </authorList>
    </citation>
    <scope>NUCLEOTIDE SEQUENCE</scope>
</reference>
<dbReference type="SUPFAM" id="SSF54695">
    <property type="entry name" value="POZ domain"/>
    <property type="match status" value="1"/>
</dbReference>
<dbReference type="Gene3D" id="3.30.710.10">
    <property type="entry name" value="Potassium Channel Kv1.1, Chain A"/>
    <property type="match status" value="1"/>
</dbReference>
<dbReference type="PANTHER" id="PTHR32370">
    <property type="entry name" value="OS12G0117600 PROTEIN"/>
    <property type="match status" value="1"/>
</dbReference>
<dbReference type="PROSITE" id="PS51649">
    <property type="entry name" value="NPH3"/>
    <property type="match status" value="1"/>
</dbReference>
<evidence type="ECO:0008006" key="8">
    <source>
        <dbReference type="Google" id="ProtNLM"/>
    </source>
</evidence>
<accession>A0ABP0WKI4</accession>
<evidence type="ECO:0000256" key="3">
    <source>
        <dbReference type="SAM" id="MobiDB-lite"/>
    </source>
</evidence>
<evidence type="ECO:0000259" key="5">
    <source>
        <dbReference type="PROSITE" id="PS51649"/>
    </source>
</evidence>
<feature type="compositionally biased region" description="Pro residues" evidence="3">
    <location>
        <begin position="222"/>
        <end position="232"/>
    </location>
</feature>
<protein>
    <recommendedName>
        <fullName evidence="8">Phototropic-responsive NPH3 family protein</fullName>
    </recommendedName>
</protein>
<keyword evidence="7" id="KW-1185">Reference proteome</keyword>
<feature type="compositionally biased region" description="Polar residues" evidence="3">
    <location>
        <begin position="584"/>
        <end position="597"/>
    </location>
</feature>
<dbReference type="Pfam" id="PF00651">
    <property type="entry name" value="BTB"/>
    <property type="match status" value="1"/>
</dbReference>
<evidence type="ECO:0000313" key="7">
    <source>
        <dbReference type="Proteomes" id="UP001497444"/>
    </source>
</evidence>
<dbReference type="InterPro" id="IPR043454">
    <property type="entry name" value="NPH3/RPT2-like"/>
</dbReference>
<feature type="region of interest" description="Disordered" evidence="3">
    <location>
        <begin position="584"/>
        <end position="642"/>
    </location>
</feature>
<comment type="pathway">
    <text evidence="1">Protein modification; protein ubiquitination.</text>
</comment>